<accession>A0A285AX32</accession>
<reference evidence="3" key="1">
    <citation type="submission" date="2017-08" db="EMBL/GenBank/DDBJ databases">
        <authorList>
            <person name="Brisse S."/>
        </authorList>
    </citation>
    <scope>NUCLEOTIDE SEQUENCE [LARGE SCALE GENOMIC DNA]</scope>
    <source>
        <strain evidence="3">06D021</strain>
    </source>
</reference>
<protein>
    <submittedName>
        <fullName evidence="2">Glyoxalase family protein</fullName>
        <ecNumber evidence="2">4.4.1.5</ecNumber>
    </submittedName>
</protein>
<keyword evidence="2" id="KW-0456">Lyase</keyword>
<dbReference type="PANTHER" id="PTHR35006:SF2">
    <property type="entry name" value="GLYOXALASE FAMILY PROTEIN (AFU_ORTHOLOGUE AFUA_5G14830)"/>
    <property type="match status" value="1"/>
</dbReference>
<name>A0A285AX32_9ENTR</name>
<dbReference type="Gene3D" id="3.10.180.10">
    <property type="entry name" value="2,3-Dihydroxybiphenyl 1,2-Dioxygenase, domain 1"/>
    <property type="match status" value="1"/>
</dbReference>
<feature type="domain" description="VOC" evidence="1">
    <location>
        <begin position="3"/>
        <end position="128"/>
    </location>
</feature>
<dbReference type="EC" id="4.4.1.5" evidence="2"/>
<dbReference type="EMBL" id="FZTC01000010">
    <property type="protein sequence ID" value="SNU33202.1"/>
    <property type="molecule type" value="Genomic_DNA"/>
</dbReference>
<evidence type="ECO:0000313" key="2">
    <source>
        <dbReference type="EMBL" id="SNU33202.1"/>
    </source>
</evidence>
<dbReference type="CDD" id="cd07262">
    <property type="entry name" value="VOC_like"/>
    <property type="match status" value="1"/>
</dbReference>
<dbReference type="AlphaFoldDB" id="A0A285AX32"/>
<gene>
    <name evidence="2" type="ORF">KOSB73_180153</name>
</gene>
<dbReference type="Proteomes" id="UP000220639">
    <property type="component" value="Unassembled WGS sequence"/>
</dbReference>
<evidence type="ECO:0000259" key="1">
    <source>
        <dbReference type="PROSITE" id="PS51819"/>
    </source>
</evidence>
<evidence type="ECO:0000313" key="3">
    <source>
        <dbReference type="Proteomes" id="UP000220639"/>
    </source>
</evidence>
<sequence length="130" mass="14106">MSVIDHVEIAVKNAQVSLKFFEAALAPLGFSLIISVPPERTLSGGARYGLGPEGYPRLWLHDKDITGASTHLAFAASERDIVDEFWRAALQAGGIDNGAPGIRDHYHSHYYAAFILDPDGNNIEVVCQEG</sequence>
<dbReference type="SUPFAM" id="SSF54593">
    <property type="entry name" value="Glyoxalase/Bleomycin resistance protein/Dihydroxybiphenyl dioxygenase"/>
    <property type="match status" value="1"/>
</dbReference>
<dbReference type="GO" id="GO:0004462">
    <property type="term" value="F:lactoylglutathione lyase activity"/>
    <property type="evidence" value="ECO:0007669"/>
    <property type="project" value="UniProtKB-EC"/>
</dbReference>
<organism evidence="2 3">
    <name type="scientific">Klebsiella grimontii</name>
    <dbReference type="NCBI Taxonomy" id="2058152"/>
    <lineage>
        <taxon>Bacteria</taxon>
        <taxon>Pseudomonadati</taxon>
        <taxon>Pseudomonadota</taxon>
        <taxon>Gammaproteobacteria</taxon>
        <taxon>Enterobacterales</taxon>
        <taxon>Enterobacteriaceae</taxon>
        <taxon>Klebsiella/Raoultella group</taxon>
        <taxon>Klebsiella</taxon>
    </lineage>
</organism>
<proteinExistence type="predicted"/>
<dbReference type="InterPro" id="IPR037523">
    <property type="entry name" value="VOC_core"/>
</dbReference>
<dbReference type="PANTHER" id="PTHR35006">
    <property type="entry name" value="GLYOXALASE FAMILY PROTEIN (AFU_ORTHOLOGUE AFUA_5G14830)"/>
    <property type="match status" value="1"/>
</dbReference>
<dbReference type="RefSeq" id="WP_004958640.1">
    <property type="nucleotide sequence ID" value="NZ_CBCSJA010000069.1"/>
</dbReference>
<dbReference type="PROSITE" id="PS51819">
    <property type="entry name" value="VOC"/>
    <property type="match status" value="1"/>
</dbReference>
<dbReference type="InterPro" id="IPR029068">
    <property type="entry name" value="Glyas_Bleomycin-R_OHBP_Dase"/>
</dbReference>
<dbReference type="Pfam" id="PF00903">
    <property type="entry name" value="Glyoxalase"/>
    <property type="match status" value="1"/>
</dbReference>
<dbReference type="InterPro" id="IPR004360">
    <property type="entry name" value="Glyas_Fos-R_dOase_dom"/>
</dbReference>